<dbReference type="InterPro" id="IPR039425">
    <property type="entry name" value="RNA_pol_sigma-70-like"/>
</dbReference>
<dbReference type="GO" id="GO:0003677">
    <property type="term" value="F:DNA binding"/>
    <property type="evidence" value="ECO:0007669"/>
    <property type="project" value="UniProtKB-KW"/>
</dbReference>
<keyword evidence="4" id="KW-0804">Transcription</keyword>
<protein>
    <submittedName>
        <fullName evidence="6">RNA polymerase sigma factor, sigma-70 family</fullName>
    </submittedName>
</protein>
<dbReference type="STRING" id="1678841.TBC1_11287"/>
<name>A0A0S7BWQ6_9BACT</name>
<evidence type="ECO:0000313" key="6">
    <source>
        <dbReference type="EMBL" id="GAP42158.1"/>
    </source>
</evidence>
<evidence type="ECO:0000313" key="7">
    <source>
        <dbReference type="Proteomes" id="UP000053091"/>
    </source>
</evidence>
<dbReference type="RefSeq" id="WP_062037424.1">
    <property type="nucleotide sequence ID" value="NZ_DF968182.1"/>
</dbReference>
<organism evidence="6">
    <name type="scientific">Lentimicrobium saccharophilum</name>
    <dbReference type="NCBI Taxonomy" id="1678841"/>
    <lineage>
        <taxon>Bacteria</taxon>
        <taxon>Pseudomonadati</taxon>
        <taxon>Bacteroidota</taxon>
        <taxon>Bacteroidia</taxon>
        <taxon>Bacteroidales</taxon>
        <taxon>Lentimicrobiaceae</taxon>
        <taxon>Lentimicrobium</taxon>
    </lineage>
</organism>
<dbReference type="GO" id="GO:0016987">
    <property type="term" value="F:sigma factor activity"/>
    <property type="evidence" value="ECO:0007669"/>
    <property type="project" value="UniProtKB-KW"/>
</dbReference>
<dbReference type="Pfam" id="PF04542">
    <property type="entry name" value="Sigma70_r2"/>
    <property type="match status" value="1"/>
</dbReference>
<dbReference type="InterPro" id="IPR013325">
    <property type="entry name" value="RNA_pol_sigma_r2"/>
</dbReference>
<evidence type="ECO:0000256" key="1">
    <source>
        <dbReference type="ARBA" id="ARBA00023015"/>
    </source>
</evidence>
<dbReference type="Proteomes" id="UP000053091">
    <property type="component" value="Unassembled WGS sequence"/>
</dbReference>
<accession>A0A0S7BWQ6</accession>
<dbReference type="PANTHER" id="PTHR43133">
    <property type="entry name" value="RNA POLYMERASE ECF-TYPE SIGMA FACTO"/>
    <property type="match status" value="1"/>
</dbReference>
<dbReference type="InterPro" id="IPR007627">
    <property type="entry name" value="RNA_pol_sigma70_r2"/>
</dbReference>
<proteinExistence type="predicted"/>
<gene>
    <name evidence="6" type="ORF">TBC1_11287</name>
</gene>
<evidence type="ECO:0000256" key="2">
    <source>
        <dbReference type="ARBA" id="ARBA00023082"/>
    </source>
</evidence>
<dbReference type="Gene3D" id="1.10.1740.10">
    <property type="match status" value="1"/>
</dbReference>
<dbReference type="InterPro" id="IPR014284">
    <property type="entry name" value="RNA_pol_sigma-70_dom"/>
</dbReference>
<keyword evidence="7" id="KW-1185">Reference proteome</keyword>
<keyword evidence="3" id="KW-0238">DNA-binding</keyword>
<dbReference type="OrthoDB" id="1116697at2"/>
<reference evidence="6" key="1">
    <citation type="journal article" date="2015" name="Genome Announc.">
        <title>Draft Genome Sequence of Bacteroidales Strain TBC1, a Novel Isolate from a Methanogenic Wastewater Treatment System.</title>
        <authorList>
            <person name="Tourlousse D.M."/>
            <person name="Matsuura N."/>
            <person name="Sun L."/>
            <person name="Toyonaga M."/>
            <person name="Kuroda K."/>
            <person name="Ohashi A."/>
            <person name="Cruz R."/>
            <person name="Yamaguchi T."/>
            <person name="Sekiguchi Y."/>
        </authorList>
    </citation>
    <scope>NUCLEOTIDE SEQUENCE [LARGE SCALE GENOMIC DNA]</scope>
    <source>
        <strain evidence="6">TBC1</strain>
    </source>
</reference>
<sequence>MIHFSDRAIVEGLKLNSDYIIKHVYQEFFPTIRYLIKKNTGNDEDAEDIFQESLIVVLKNVQKDDFYLTCSFLTYLYSISRNLWMQKLKTKRKGAANFDLIEKFFNIPESATREAAEAEQMKYRIYREHFNAMEKDCQRILLLSLQKFSSKDIADTMGYGSENYAKTKKYNCKERLKKAIMSDPRMKDYID</sequence>
<feature type="domain" description="RNA polymerase sigma-70 region 2" evidence="5">
    <location>
        <begin position="25"/>
        <end position="92"/>
    </location>
</feature>
<dbReference type="AlphaFoldDB" id="A0A0S7BWQ6"/>
<dbReference type="GO" id="GO:0006352">
    <property type="term" value="P:DNA-templated transcription initiation"/>
    <property type="evidence" value="ECO:0007669"/>
    <property type="project" value="InterPro"/>
</dbReference>
<evidence type="ECO:0000256" key="3">
    <source>
        <dbReference type="ARBA" id="ARBA00023125"/>
    </source>
</evidence>
<evidence type="ECO:0000259" key="5">
    <source>
        <dbReference type="Pfam" id="PF04542"/>
    </source>
</evidence>
<dbReference type="SUPFAM" id="SSF88946">
    <property type="entry name" value="Sigma2 domain of RNA polymerase sigma factors"/>
    <property type="match status" value="1"/>
</dbReference>
<dbReference type="EMBL" id="DF968182">
    <property type="protein sequence ID" value="GAP42158.1"/>
    <property type="molecule type" value="Genomic_DNA"/>
</dbReference>
<keyword evidence="1" id="KW-0805">Transcription regulation</keyword>
<dbReference type="PANTHER" id="PTHR43133:SF8">
    <property type="entry name" value="RNA POLYMERASE SIGMA FACTOR HI_1459-RELATED"/>
    <property type="match status" value="1"/>
</dbReference>
<dbReference type="NCBIfam" id="TIGR02937">
    <property type="entry name" value="sigma70-ECF"/>
    <property type="match status" value="1"/>
</dbReference>
<evidence type="ECO:0000256" key="4">
    <source>
        <dbReference type="ARBA" id="ARBA00023163"/>
    </source>
</evidence>
<keyword evidence="2" id="KW-0731">Sigma factor</keyword>